<dbReference type="PANTHER" id="PTHR38042:SF1">
    <property type="entry name" value="UROPORPHYRINOGEN-III SYNTHASE, CHLOROPLASTIC"/>
    <property type="match status" value="1"/>
</dbReference>
<dbReference type="AlphaFoldDB" id="A0A848G7A9"/>
<dbReference type="PANTHER" id="PTHR38042">
    <property type="entry name" value="UROPORPHYRINOGEN-III SYNTHASE, CHLOROPLASTIC"/>
    <property type="match status" value="1"/>
</dbReference>
<dbReference type="SUPFAM" id="SSF69618">
    <property type="entry name" value="HemD-like"/>
    <property type="match status" value="1"/>
</dbReference>
<comment type="caution">
    <text evidence="11">The sequence shown here is derived from an EMBL/GenBank/DDBJ whole genome shotgun (WGS) entry which is preliminary data.</text>
</comment>
<protein>
    <recommendedName>
        <fullName evidence="7 9">Uroporphyrinogen-III synthase</fullName>
        <ecNumber evidence="3 9">4.2.1.75</ecNumber>
    </recommendedName>
</protein>
<dbReference type="CDD" id="cd06578">
    <property type="entry name" value="HemD"/>
    <property type="match status" value="1"/>
</dbReference>
<name>A0A848G7A9_9RHOO</name>
<sequence>MAGQPLAGRIIAITRPAGQADALCATLAALGAEPLRFPLLTVAPVDDPAPLQAMAGQLADYSMVFFVSPNAVRHALDVMLPVAPWPSAVAVATVGRGSQAVLAERGFQGVIAPEQGFDSESVLALPAFQPAAVAGRRILILRGDGGRDLLGQTLIERGARVDYLTCYHRSGPATDPAPLLASARAGRLSALTITSSEGLGYLRALPGAEALLDLPLFVPHPRIAERAGETGFSRVIVTEAGDSGLVAGLVAHFAPRNHNTYPG</sequence>
<evidence type="ECO:0000256" key="7">
    <source>
        <dbReference type="ARBA" id="ARBA00040167"/>
    </source>
</evidence>
<evidence type="ECO:0000256" key="6">
    <source>
        <dbReference type="ARBA" id="ARBA00037589"/>
    </source>
</evidence>
<dbReference type="GO" id="GO:0006782">
    <property type="term" value="P:protoporphyrinogen IX biosynthetic process"/>
    <property type="evidence" value="ECO:0007669"/>
    <property type="project" value="UniProtKB-UniRule"/>
</dbReference>
<evidence type="ECO:0000313" key="12">
    <source>
        <dbReference type="Proteomes" id="UP000580043"/>
    </source>
</evidence>
<comment type="catalytic activity">
    <reaction evidence="8 9">
        <text>hydroxymethylbilane = uroporphyrinogen III + H2O</text>
        <dbReference type="Rhea" id="RHEA:18965"/>
        <dbReference type="ChEBI" id="CHEBI:15377"/>
        <dbReference type="ChEBI" id="CHEBI:57308"/>
        <dbReference type="ChEBI" id="CHEBI:57845"/>
        <dbReference type="EC" id="4.2.1.75"/>
    </reaction>
</comment>
<evidence type="ECO:0000256" key="4">
    <source>
        <dbReference type="ARBA" id="ARBA00023239"/>
    </source>
</evidence>
<comment type="similarity">
    <text evidence="2 9">Belongs to the uroporphyrinogen-III synthase family.</text>
</comment>
<keyword evidence="4 9" id="KW-0456">Lyase</keyword>
<dbReference type="EMBL" id="JABBGA010000010">
    <property type="protein sequence ID" value="NML26786.1"/>
    <property type="molecule type" value="Genomic_DNA"/>
</dbReference>
<proteinExistence type="inferred from homology"/>
<gene>
    <name evidence="11" type="ORF">HHL15_13605</name>
</gene>
<feature type="domain" description="Tetrapyrrole biosynthesis uroporphyrinogen III synthase" evidence="10">
    <location>
        <begin position="22"/>
        <end position="240"/>
    </location>
</feature>
<dbReference type="EC" id="4.2.1.75" evidence="3 9"/>
<keyword evidence="5 9" id="KW-0627">Porphyrin biosynthesis</keyword>
<keyword evidence="12" id="KW-1185">Reference proteome</keyword>
<evidence type="ECO:0000313" key="11">
    <source>
        <dbReference type="EMBL" id="NML26786.1"/>
    </source>
</evidence>
<evidence type="ECO:0000256" key="3">
    <source>
        <dbReference type="ARBA" id="ARBA00013109"/>
    </source>
</evidence>
<dbReference type="GO" id="GO:0006780">
    <property type="term" value="P:uroporphyrinogen III biosynthetic process"/>
    <property type="evidence" value="ECO:0007669"/>
    <property type="project" value="UniProtKB-UniRule"/>
</dbReference>
<dbReference type="InterPro" id="IPR036108">
    <property type="entry name" value="4pyrrol_syn_uPrphyn_synt_sf"/>
</dbReference>
<comment type="pathway">
    <text evidence="1 9">Porphyrin-containing compound metabolism; protoporphyrin-IX biosynthesis; coproporphyrinogen-III from 5-aminolevulinate: step 3/4.</text>
</comment>
<dbReference type="InterPro" id="IPR003754">
    <property type="entry name" value="4pyrrol_synth_uPrphyn_synth"/>
</dbReference>
<dbReference type="UniPathway" id="UPA00251">
    <property type="reaction ID" value="UER00320"/>
</dbReference>
<evidence type="ECO:0000259" key="10">
    <source>
        <dbReference type="Pfam" id="PF02602"/>
    </source>
</evidence>
<dbReference type="RefSeq" id="WP_169146331.1">
    <property type="nucleotide sequence ID" value="NZ_JABBGA010000010.1"/>
</dbReference>
<dbReference type="GO" id="GO:0004852">
    <property type="term" value="F:uroporphyrinogen-III synthase activity"/>
    <property type="evidence" value="ECO:0007669"/>
    <property type="project" value="UniProtKB-UniRule"/>
</dbReference>
<comment type="function">
    <text evidence="6 9">Catalyzes cyclization of the linear tetrapyrrole, hydroxymethylbilane, to the macrocyclic uroporphyrinogen III.</text>
</comment>
<dbReference type="InterPro" id="IPR039793">
    <property type="entry name" value="UROS/Hem4"/>
</dbReference>
<evidence type="ECO:0000256" key="1">
    <source>
        <dbReference type="ARBA" id="ARBA00004772"/>
    </source>
</evidence>
<dbReference type="Proteomes" id="UP000580043">
    <property type="component" value="Unassembled WGS sequence"/>
</dbReference>
<reference evidence="11 12" key="1">
    <citation type="submission" date="2020-04" db="EMBL/GenBank/DDBJ databases">
        <title>Zoogloea sp. G-4-1-14 isolated from soil.</title>
        <authorList>
            <person name="Dahal R.H."/>
        </authorList>
    </citation>
    <scope>NUCLEOTIDE SEQUENCE [LARGE SCALE GENOMIC DNA]</scope>
    <source>
        <strain evidence="11 12">G-4-1-14</strain>
    </source>
</reference>
<evidence type="ECO:0000256" key="8">
    <source>
        <dbReference type="ARBA" id="ARBA00048617"/>
    </source>
</evidence>
<evidence type="ECO:0000256" key="5">
    <source>
        <dbReference type="ARBA" id="ARBA00023244"/>
    </source>
</evidence>
<dbReference type="Pfam" id="PF02602">
    <property type="entry name" value="HEM4"/>
    <property type="match status" value="1"/>
</dbReference>
<dbReference type="Gene3D" id="3.40.50.10090">
    <property type="match status" value="2"/>
</dbReference>
<evidence type="ECO:0000256" key="9">
    <source>
        <dbReference type="RuleBase" id="RU366031"/>
    </source>
</evidence>
<organism evidence="11 12">
    <name type="scientific">Zoogloea dura</name>
    <dbReference type="NCBI Taxonomy" id="2728840"/>
    <lineage>
        <taxon>Bacteria</taxon>
        <taxon>Pseudomonadati</taxon>
        <taxon>Pseudomonadota</taxon>
        <taxon>Betaproteobacteria</taxon>
        <taxon>Rhodocyclales</taxon>
        <taxon>Zoogloeaceae</taxon>
        <taxon>Zoogloea</taxon>
    </lineage>
</organism>
<accession>A0A848G7A9</accession>
<evidence type="ECO:0000256" key="2">
    <source>
        <dbReference type="ARBA" id="ARBA00008133"/>
    </source>
</evidence>